<feature type="compositionally biased region" description="Basic and acidic residues" evidence="1">
    <location>
        <begin position="58"/>
        <end position="69"/>
    </location>
</feature>
<evidence type="ECO:0000256" key="1">
    <source>
        <dbReference type="SAM" id="MobiDB-lite"/>
    </source>
</evidence>
<protein>
    <submittedName>
        <fullName evidence="2">Uncharacterized protein</fullName>
    </submittedName>
</protein>
<feature type="compositionally biased region" description="Basic and acidic residues" evidence="1">
    <location>
        <begin position="112"/>
        <end position="122"/>
    </location>
</feature>
<feature type="compositionally biased region" description="Low complexity" evidence="1">
    <location>
        <begin position="19"/>
        <end position="37"/>
    </location>
</feature>
<proteinExistence type="predicted"/>
<feature type="compositionally biased region" description="Acidic residues" evidence="1">
    <location>
        <begin position="141"/>
        <end position="150"/>
    </location>
</feature>
<feature type="region of interest" description="Disordered" evidence="1">
    <location>
        <begin position="1"/>
        <end position="194"/>
    </location>
</feature>
<feature type="compositionally biased region" description="Low complexity" evidence="1">
    <location>
        <begin position="491"/>
        <end position="507"/>
    </location>
</feature>
<evidence type="ECO:0000313" key="2">
    <source>
        <dbReference type="EMBL" id="KAK7966687.1"/>
    </source>
</evidence>
<feature type="compositionally biased region" description="Polar residues" evidence="1">
    <location>
        <begin position="283"/>
        <end position="295"/>
    </location>
</feature>
<feature type="compositionally biased region" description="Basic and acidic residues" evidence="1">
    <location>
        <begin position="568"/>
        <end position="578"/>
    </location>
</feature>
<feature type="compositionally biased region" description="Polar residues" evidence="1">
    <location>
        <begin position="334"/>
        <end position="353"/>
    </location>
</feature>
<feature type="region of interest" description="Disordered" evidence="1">
    <location>
        <begin position="211"/>
        <end position="633"/>
    </location>
</feature>
<organism evidence="2 3">
    <name type="scientific">Apiospora aurea</name>
    <dbReference type="NCBI Taxonomy" id="335848"/>
    <lineage>
        <taxon>Eukaryota</taxon>
        <taxon>Fungi</taxon>
        <taxon>Dikarya</taxon>
        <taxon>Ascomycota</taxon>
        <taxon>Pezizomycotina</taxon>
        <taxon>Sordariomycetes</taxon>
        <taxon>Xylariomycetidae</taxon>
        <taxon>Amphisphaeriales</taxon>
        <taxon>Apiosporaceae</taxon>
        <taxon>Apiospora</taxon>
    </lineage>
</organism>
<feature type="compositionally biased region" description="Basic and acidic residues" evidence="1">
    <location>
        <begin position="151"/>
        <end position="160"/>
    </location>
</feature>
<name>A0ABR1QVH5_9PEZI</name>
<feature type="compositionally biased region" description="Basic and acidic residues" evidence="1">
    <location>
        <begin position="265"/>
        <end position="281"/>
    </location>
</feature>
<feature type="compositionally biased region" description="Low complexity" evidence="1">
    <location>
        <begin position="552"/>
        <end position="564"/>
    </location>
</feature>
<evidence type="ECO:0000313" key="3">
    <source>
        <dbReference type="Proteomes" id="UP001391051"/>
    </source>
</evidence>
<dbReference type="GeneID" id="92070248"/>
<comment type="caution">
    <text evidence="2">The sequence shown here is derived from an EMBL/GenBank/DDBJ whole genome shotgun (WGS) entry which is preliminary data.</text>
</comment>
<dbReference type="Proteomes" id="UP001391051">
    <property type="component" value="Unassembled WGS sequence"/>
</dbReference>
<feature type="compositionally biased region" description="Basic residues" evidence="1">
    <location>
        <begin position="296"/>
        <end position="310"/>
    </location>
</feature>
<accession>A0ABR1QVH5</accession>
<keyword evidence="3" id="KW-1185">Reference proteome</keyword>
<reference evidence="2 3" key="1">
    <citation type="submission" date="2023-01" db="EMBL/GenBank/DDBJ databases">
        <title>Analysis of 21 Apiospora genomes using comparative genomics revels a genus with tremendous synthesis potential of carbohydrate active enzymes and secondary metabolites.</title>
        <authorList>
            <person name="Sorensen T."/>
        </authorList>
    </citation>
    <scope>NUCLEOTIDE SEQUENCE [LARGE SCALE GENOMIC DNA]</scope>
    <source>
        <strain evidence="2 3">CBS 24483</strain>
    </source>
</reference>
<gene>
    <name evidence="2" type="ORF">PG986_000964</name>
</gene>
<sequence>MSSTSPSFGSNNPFRRKTGGPSPSSANPSGSPAPSSSLDNPTLSSAPRPPVTTFRTAVPEHHDGRHDPIQTKPKKIVKKVRVQSPPPSSPEDAVPVTTYFPPADYGDDGDGDDRFDHVDNRNGRNAINEGDVVDPFSGGQTEEEDEEEETRTETSDEHTLPRAPPNPFSKSPGDLEQSVPGEEANSAPGSKGALDVNSFKRLLLTGYADNTGAAGAAAGTPLPGTTGTWSGSNPLPTPNHDGASVTDASSVSRQSVADAILDTPRTSHEISEPEEAGERRSSHLTSPLANIQSASGRKKPPPPSSRHGKLIKIELGSEQRPSTPRRDSEVRVSLDTNVQPTGQQSPLSASSDVNKPLPLPPTRTPADEQSESPFDREAAGKLPEAFSDTAVAANLGPSKPSDGTRSRSESQVSTGTTSSVRKPAAPPPRRHGRSDSKPPSIMANPADEEAPRSSMESNRSRADSLRPGSSANAGLAAPVPPPPRRPSHNRSGSSITSPTSVSSPGSIDGVRLPQGTGFSLFEHPNYGSGMATVTTTKDGVPKLSPPPPPPARQSSARRPPSISSLESGSRKVSREKDGSIAAPPPPPRRIRSNKSSLGNAEAIRDGSGSRSVSSGGLERVDGEPPKSLATSEATNIGTGVDILKDLEALQNEVKAAMGRS</sequence>
<feature type="compositionally biased region" description="Low complexity" evidence="1">
    <location>
        <begin position="211"/>
        <end position="228"/>
    </location>
</feature>
<feature type="compositionally biased region" description="Polar residues" evidence="1">
    <location>
        <begin position="246"/>
        <end position="255"/>
    </location>
</feature>
<feature type="compositionally biased region" description="Polar residues" evidence="1">
    <location>
        <begin position="1"/>
        <end position="13"/>
    </location>
</feature>
<dbReference type="RefSeq" id="XP_066706079.1">
    <property type="nucleotide sequence ID" value="XM_066837186.1"/>
</dbReference>
<feature type="compositionally biased region" description="Basic residues" evidence="1">
    <location>
        <begin position="72"/>
        <end position="81"/>
    </location>
</feature>
<dbReference type="EMBL" id="JAQQWE010000001">
    <property type="protein sequence ID" value="KAK7966687.1"/>
    <property type="molecule type" value="Genomic_DNA"/>
</dbReference>
<feature type="compositionally biased region" description="Polar residues" evidence="1">
    <location>
        <begin position="409"/>
        <end position="420"/>
    </location>
</feature>
<feature type="compositionally biased region" description="Low complexity" evidence="1">
    <location>
        <begin position="606"/>
        <end position="616"/>
    </location>
</feature>